<keyword evidence="1" id="KW-0175">Coiled coil</keyword>
<organism evidence="2">
    <name type="scientific">Ignisphaera aggregans</name>
    <dbReference type="NCBI Taxonomy" id="334771"/>
    <lineage>
        <taxon>Archaea</taxon>
        <taxon>Thermoproteota</taxon>
        <taxon>Thermoprotei</taxon>
        <taxon>Desulfurococcales</taxon>
        <taxon>Desulfurococcaceae</taxon>
        <taxon>Ignisphaera</taxon>
    </lineage>
</organism>
<gene>
    <name evidence="2" type="ORF">ENU31_03875</name>
</gene>
<feature type="coiled-coil region" evidence="1">
    <location>
        <begin position="343"/>
        <end position="374"/>
    </location>
</feature>
<name>A0A7C4H718_9CREN</name>
<accession>A0A7C4H718</accession>
<dbReference type="CDD" id="cd00350">
    <property type="entry name" value="rubredoxin_like"/>
    <property type="match status" value="1"/>
</dbReference>
<sequence>MRKLVVLGPFIHFDNDDQYVTFFVNSYALVPSLVLKFSYTDLYKIYKSNDDSIYIVCSIDESQLNYYKPYLSRIPSGATEITELYKTRCPKCGYWRVYDDDPDDMICPYCNVVPRNVDVIWRSRDISSNLIEGKGIYFLRNLCEYTPKVIKELASNKEKLGNLEADYREFIGWTGGVDFGVYREYSVKELNKVLYVKIRDLTIDEKLNLLNELDKHDKNTPIIKLSLARSISREKAREVVIKDELYKQLSWEFYYDLDDNGELRELTKKYYIEKASNENDPVKAFKILYNAYNTLGDDKELKEQLIKYGAEALPLVKSNDNKIIISYTLKNLGYEDENVKNVIKSYEESIEMMRKRTEEREEREKKIIENIKKQFNKLPIDVSIYRGKIFVRLNGYVKKKDFNMFVETCKKLGFRFDPNKKQWWKNIEEHTEIEKVPVQVS</sequence>
<comment type="caution">
    <text evidence="2">The sequence shown here is derived from an EMBL/GenBank/DDBJ whole genome shotgun (WGS) entry which is preliminary data.</text>
</comment>
<dbReference type="AlphaFoldDB" id="A0A7C4H718"/>
<protein>
    <submittedName>
        <fullName evidence="2">Uncharacterized protein</fullName>
    </submittedName>
</protein>
<evidence type="ECO:0000313" key="2">
    <source>
        <dbReference type="EMBL" id="HGM07530.1"/>
    </source>
</evidence>
<proteinExistence type="predicted"/>
<evidence type="ECO:0000256" key="1">
    <source>
        <dbReference type="SAM" id="Coils"/>
    </source>
</evidence>
<reference evidence="2" key="1">
    <citation type="journal article" date="2020" name="mSystems">
        <title>Genome- and Community-Level Interaction Insights into Carbon Utilization and Element Cycling Functions of Hydrothermarchaeota in Hydrothermal Sediment.</title>
        <authorList>
            <person name="Zhou Z."/>
            <person name="Liu Y."/>
            <person name="Xu W."/>
            <person name="Pan J."/>
            <person name="Luo Z.H."/>
            <person name="Li M."/>
        </authorList>
    </citation>
    <scope>NUCLEOTIDE SEQUENCE [LARGE SCALE GENOMIC DNA]</scope>
    <source>
        <strain evidence="2">SpSt-658</strain>
    </source>
</reference>
<dbReference type="EMBL" id="DTCA01000116">
    <property type="protein sequence ID" value="HGM07530.1"/>
    <property type="molecule type" value="Genomic_DNA"/>
</dbReference>